<dbReference type="PROSITE" id="PS00028">
    <property type="entry name" value="ZINC_FINGER_C2H2_1"/>
    <property type="match status" value="1"/>
</dbReference>
<dbReference type="AlphaFoldDB" id="A0A4U0XRT6"/>
<evidence type="ECO:0000313" key="9">
    <source>
        <dbReference type="EMBL" id="TKA78123.1"/>
    </source>
</evidence>
<dbReference type="InterPro" id="IPR031774">
    <property type="entry name" value="SF3A3_dom"/>
</dbReference>
<evidence type="ECO:0000256" key="3">
    <source>
        <dbReference type="ARBA" id="ARBA00022553"/>
    </source>
</evidence>
<dbReference type="Gene3D" id="3.30.160.60">
    <property type="entry name" value="Classic Zinc Finger"/>
    <property type="match status" value="1"/>
</dbReference>
<keyword evidence="10" id="KW-1185">Reference proteome</keyword>
<keyword evidence="7" id="KW-0539">Nucleus</keyword>
<dbReference type="InterPro" id="IPR000690">
    <property type="entry name" value="Matrin/U1-C_Znf_C2H2"/>
</dbReference>
<dbReference type="Pfam" id="PF11931">
    <property type="entry name" value="SF3a60_Prp9_C"/>
    <property type="match status" value="1"/>
</dbReference>
<dbReference type="PROSITE" id="PS50171">
    <property type="entry name" value="ZF_MATRIN"/>
    <property type="match status" value="1"/>
</dbReference>
<evidence type="ECO:0000256" key="1">
    <source>
        <dbReference type="ARBA" id="ARBA00004123"/>
    </source>
</evidence>
<dbReference type="InterPro" id="IPR024598">
    <property type="entry name" value="SF3a60/Prp9_C"/>
</dbReference>
<evidence type="ECO:0000259" key="8">
    <source>
        <dbReference type="PROSITE" id="PS50171"/>
    </source>
</evidence>
<dbReference type="SMART" id="SM00451">
    <property type="entry name" value="ZnF_U1"/>
    <property type="match status" value="1"/>
</dbReference>
<dbReference type="InterPro" id="IPR036236">
    <property type="entry name" value="Znf_C2H2_sf"/>
</dbReference>
<reference evidence="9 10" key="1">
    <citation type="submission" date="2017-03" db="EMBL/GenBank/DDBJ databases">
        <title>Genomes of endolithic fungi from Antarctica.</title>
        <authorList>
            <person name="Coleine C."/>
            <person name="Masonjones S."/>
            <person name="Stajich J.E."/>
        </authorList>
    </citation>
    <scope>NUCLEOTIDE SEQUENCE [LARGE SCALE GENOMIC DNA]</scope>
    <source>
        <strain evidence="9 10">CCFEE 5184</strain>
    </source>
</reference>
<name>A0A4U0XRT6_9PEZI</name>
<dbReference type="InterPro" id="IPR022755">
    <property type="entry name" value="Znf_C2H2_jaz"/>
</dbReference>
<dbReference type="Pfam" id="PF12108">
    <property type="entry name" value="SF3a60_bindingd"/>
    <property type="match status" value="1"/>
</dbReference>
<dbReference type="Pfam" id="PF12171">
    <property type="entry name" value="zf-C2H2_jaz"/>
    <property type="match status" value="1"/>
</dbReference>
<accession>A0A4U0XRT6</accession>
<dbReference type="GO" id="GO:0000398">
    <property type="term" value="P:mRNA splicing, via spliceosome"/>
    <property type="evidence" value="ECO:0007669"/>
    <property type="project" value="InterPro"/>
</dbReference>
<proteinExistence type="inferred from homology"/>
<dbReference type="GO" id="GO:0008270">
    <property type="term" value="F:zinc ion binding"/>
    <property type="evidence" value="ECO:0007669"/>
    <property type="project" value="UniProtKB-KW"/>
</dbReference>
<comment type="subcellular location">
    <subcellularLocation>
        <location evidence="1">Nucleus</location>
    </subcellularLocation>
</comment>
<organism evidence="9 10">
    <name type="scientific">Friedmanniomyces simplex</name>
    <dbReference type="NCBI Taxonomy" id="329884"/>
    <lineage>
        <taxon>Eukaryota</taxon>
        <taxon>Fungi</taxon>
        <taxon>Dikarya</taxon>
        <taxon>Ascomycota</taxon>
        <taxon>Pezizomycotina</taxon>
        <taxon>Dothideomycetes</taxon>
        <taxon>Dothideomycetidae</taxon>
        <taxon>Mycosphaerellales</taxon>
        <taxon>Teratosphaeriaceae</taxon>
        <taxon>Friedmanniomyces</taxon>
    </lineage>
</organism>
<dbReference type="InterPro" id="IPR021966">
    <property type="entry name" value="SF3a60_bindingd"/>
</dbReference>
<dbReference type="InterPro" id="IPR013087">
    <property type="entry name" value="Znf_C2H2_type"/>
</dbReference>
<sequence length="517" mass="59057">MLLDELRYAHEELERLEQAIADRVLEEPKHIRYRHFRDLEISNFLSRIETQSQRALHIYKDEQEARTAEVQSISTGDTYDEFYKQLAGIKDFHKRYPNEPVENLERAYKKVEDGGPGFAGNIDSMFTGEEAYGRFFDLTMMHEEYLNLPGVKGVKKTTYLQYLNVFDKFTPPACNISRQDKMTEQYFSYVGSLAQYLDSFIRRTKPLEDLEKLFRSFDEEFEQAWERAVMPGWDSKHADQANGGAAKGPATEGTGEGVWCADCEKEFKNDNVYKAHLTGKKHIKNAQARENGASDGDVKTSNGITTSASIPALARLKERAVAEREHRIQKLASTMSTEREDTRVNVERKAGMTDRERQQELAALYAEDDVITTATAAGDANAAHDGDDEKVYNPLKLPLAWDGKPIPFWLYKLHGLGVEFPCEICGNYVYMGRRAFDKHFSEQRHVYGLKCLGITQTGLFSQITGIEEAQRLWEKIQRDKRLVEERKGGKGVEEMEDGRGHVMPRKVYDDLAKAGLL</sequence>
<comment type="caution">
    <text evidence="9">The sequence shown here is derived from an EMBL/GenBank/DDBJ whole genome shotgun (WGS) entry which is preliminary data.</text>
</comment>
<evidence type="ECO:0000256" key="7">
    <source>
        <dbReference type="ARBA" id="ARBA00023242"/>
    </source>
</evidence>
<evidence type="ECO:0000256" key="6">
    <source>
        <dbReference type="ARBA" id="ARBA00022833"/>
    </source>
</evidence>
<dbReference type="STRING" id="329884.A0A4U0XRT6"/>
<dbReference type="GO" id="GO:0005681">
    <property type="term" value="C:spliceosomal complex"/>
    <property type="evidence" value="ECO:0007669"/>
    <property type="project" value="InterPro"/>
</dbReference>
<gene>
    <name evidence="9" type="ORF">B0A55_02722</name>
</gene>
<dbReference type="InterPro" id="IPR003604">
    <property type="entry name" value="Matrin/U1-like-C_Znf_C2H2"/>
</dbReference>
<keyword evidence="5" id="KW-0863">Zinc-finger</keyword>
<protein>
    <recommendedName>
        <fullName evidence="8">Matrin-type domain-containing protein</fullName>
    </recommendedName>
</protein>
<feature type="domain" description="Matrin-type" evidence="8">
    <location>
        <begin position="420"/>
        <end position="451"/>
    </location>
</feature>
<evidence type="ECO:0000256" key="4">
    <source>
        <dbReference type="ARBA" id="ARBA00022723"/>
    </source>
</evidence>
<keyword evidence="4" id="KW-0479">Metal-binding</keyword>
<evidence type="ECO:0000256" key="2">
    <source>
        <dbReference type="ARBA" id="ARBA00008776"/>
    </source>
</evidence>
<dbReference type="PANTHER" id="PTHR12786:SF2">
    <property type="entry name" value="SPLICING FACTOR 3A SUBUNIT 3"/>
    <property type="match status" value="1"/>
</dbReference>
<dbReference type="SUPFAM" id="SSF57667">
    <property type="entry name" value="beta-beta-alpha zinc fingers"/>
    <property type="match status" value="1"/>
</dbReference>
<evidence type="ECO:0000313" key="10">
    <source>
        <dbReference type="Proteomes" id="UP000309340"/>
    </source>
</evidence>
<dbReference type="Proteomes" id="UP000309340">
    <property type="component" value="Unassembled WGS sequence"/>
</dbReference>
<dbReference type="GO" id="GO:0003723">
    <property type="term" value="F:RNA binding"/>
    <property type="evidence" value="ECO:0007669"/>
    <property type="project" value="InterPro"/>
</dbReference>
<comment type="similarity">
    <text evidence="2">Belongs to the SF3A3 family.</text>
</comment>
<keyword evidence="3" id="KW-0597">Phosphoprotein</keyword>
<keyword evidence="6" id="KW-0862">Zinc</keyword>
<dbReference type="EMBL" id="NAJQ01000120">
    <property type="protein sequence ID" value="TKA78123.1"/>
    <property type="molecule type" value="Genomic_DNA"/>
</dbReference>
<dbReference type="Pfam" id="PF16837">
    <property type="entry name" value="SF3A3"/>
    <property type="match status" value="1"/>
</dbReference>
<dbReference type="PANTHER" id="PTHR12786">
    <property type="entry name" value="SPLICING FACTOR SF3A-RELATED"/>
    <property type="match status" value="1"/>
</dbReference>
<dbReference type="OrthoDB" id="2160351at2759"/>
<dbReference type="InterPro" id="IPR051421">
    <property type="entry name" value="RNA_Proc_DNA_Dmg_Regulator"/>
</dbReference>
<evidence type="ECO:0000256" key="5">
    <source>
        <dbReference type="ARBA" id="ARBA00022771"/>
    </source>
</evidence>